<evidence type="ECO:0000313" key="2">
    <source>
        <dbReference type="EMBL" id="MFC5984972.1"/>
    </source>
</evidence>
<proteinExistence type="predicted"/>
<keyword evidence="1" id="KW-1133">Transmembrane helix</keyword>
<dbReference type="EMBL" id="JBHSQV010000002">
    <property type="protein sequence ID" value="MFC5984972.1"/>
    <property type="molecule type" value="Genomic_DNA"/>
</dbReference>
<accession>A0ABW1IIT9</accession>
<reference evidence="3" key="1">
    <citation type="journal article" date="2019" name="Int. J. Syst. Evol. Microbiol.">
        <title>The Global Catalogue of Microorganisms (GCM) 10K type strain sequencing project: providing services to taxonomists for standard genome sequencing and annotation.</title>
        <authorList>
            <consortium name="The Broad Institute Genomics Platform"/>
            <consortium name="The Broad Institute Genome Sequencing Center for Infectious Disease"/>
            <person name="Wu L."/>
            <person name="Ma J."/>
        </authorList>
    </citation>
    <scope>NUCLEOTIDE SEQUENCE [LARGE SCALE GENOMIC DNA]</scope>
    <source>
        <strain evidence="3">CCM 8749</strain>
    </source>
</reference>
<feature type="transmembrane region" description="Helical" evidence="1">
    <location>
        <begin position="6"/>
        <end position="24"/>
    </location>
</feature>
<protein>
    <submittedName>
        <fullName evidence="2">Holin-like toxin</fullName>
    </submittedName>
</protein>
<keyword evidence="3" id="KW-1185">Reference proteome</keyword>
<keyword evidence="1" id="KW-0472">Membrane</keyword>
<name>A0ABW1IIT9_9BACL</name>
<dbReference type="Pfam" id="PF16935">
    <property type="entry name" value="Hol_Tox"/>
    <property type="match status" value="1"/>
</dbReference>
<evidence type="ECO:0000256" key="1">
    <source>
        <dbReference type="SAM" id="Phobius"/>
    </source>
</evidence>
<dbReference type="InterPro" id="IPR031616">
    <property type="entry name" value="BsrE-like"/>
</dbReference>
<comment type="caution">
    <text evidence="2">The sequence shown here is derived from an EMBL/GenBank/DDBJ whole genome shotgun (WGS) entry which is preliminary data.</text>
</comment>
<organism evidence="2 3">
    <name type="scientific">Marinicrinis lubricantis</name>
    <dbReference type="NCBI Taxonomy" id="2086470"/>
    <lineage>
        <taxon>Bacteria</taxon>
        <taxon>Bacillati</taxon>
        <taxon>Bacillota</taxon>
        <taxon>Bacilli</taxon>
        <taxon>Bacillales</taxon>
        <taxon>Paenibacillaceae</taxon>
    </lineage>
</organism>
<keyword evidence="1" id="KW-0812">Transmembrane</keyword>
<dbReference type="Proteomes" id="UP001596250">
    <property type="component" value="Unassembled WGS sequence"/>
</dbReference>
<evidence type="ECO:0000313" key="3">
    <source>
        <dbReference type="Proteomes" id="UP001596250"/>
    </source>
</evidence>
<gene>
    <name evidence="2" type="ORF">ACFPXP_00425</name>
</gene>
<dbReference type="RefSeq" id="WP_379891494.1">
    <property type="nucleotide sequence ID" value="NZ_JBHSQV010000002.1"/>
</dbReference>
<sequence length="27" mass="3058">MEVHDALSLMIGFGMFTLTLLGYLKKK</sequence>